<dbReference type="Proteomes" id="UP000075391">
    <property type="component" value="Unassembled WGS sequence"/>
</dbReference>
<protein>
    <submittedName>
        <fullName evidence="4">Cell division inhibitor SULA</fullName>
    </submittedName>
</protein>
<dbReference type="RefSeq" id="WP_063244446.1">
    <property type="nucleotide sequence ID" value="NZ_LUKF01000017.1"/>
</dbReference>
<dbReference type="Pfam" id="PF01370">
    <property type="entry name" value="Epimerase"/>
    <property type="match status" value="1"/>
</dbReference>
<keyword evidence="4" id="KW-0131">Cell cycle</keyword>
<proteinExistence type="inferred from homology"/>
<dbReference type="NCBIfam" id="TIGR01777">
    <property type="entry name" value="yfcH"/>
    <property type="match status" value="1"/>
</dbReference>
<dbReference type="PANTHER" id="PTHR11092:SF0">
    <property type="entry name" value="EPIMERASE FAMILY PROTEIN SDR39U1"/>
    <property type="match status" value="1"/>
</dbReference>
<dbReference type="InterPro" id="IPR023393">
    <property type="entry name" value="START-like_dom_sf"/>
</dbReference>
<dbReference type="SUPFAM" id="SSF51735">
    <property type="entry name" value="NAD(P)-binding Rossmann-fold domains"/>
    <property type="match status" value="1"/>
</dbReference>
<dbReference type="InterPro" id="IPR013549">
    <property type="entry name" value="DUF1731"/>
</dbReference>
<dbReference type="Gene3D" id="3.30.530.20">
    <property type="match status" value="1"/>
</dbReference>
<gene>
    <name evidence="4" type="ORF">AZI85_08910</name>
</gene>
<dbReference type="OrthoDB" id="5287911at2"/>
<dbReference type="InterPro" id="IPR010099">
    <property type="entry name" value="SDR39U1"/>
</dbReference>
<keyword evidence="4" id="KW-0132">Cell division</keyword>
<evidence type="ECO:0000313" key="4">
    <source>
        <dbReference type="EMBL" id="KYG61068.1"/>
    </source>
</evidence>
<comment type="similarity">
    <text evidence="1">Belongs to the NAD(P)-dependent epimerase/dehydratase family. SDR39U1 subfamily.</text>
</comment>
<reference evidence="4 5" key="1">
    <citation type="submission" date="2016-03" db="EMBL/GenBank/DDBJ databases">
        <authorList>
            <person name="Ploux O."/>
        </authorList>
    </citation>
    <scope>NUCLEOTIDE SEQUENCE [LARGE SCALE GENOMIC DNA]</scope>
    <source>
        <strain evidence="4 5">BER2</strain>
    </source>
</reference>
<feature type="domain" description="NAD-dependent epimerase/dehydratase" evidence="2">
    <location>
        <begin position="3"/>
        <end position="214"/>
    </location>
</feature>
<accession>A0A150WE44</accession>
<evidence type="ECO:0000256" key="1">
    <source>
        <dbReference type="ARBA" id="ARBA00009353"/>
    </source>
</evidence>
<dbReference type="EMBL" id="LUKF01000017">
    <property type="protein sequence ID" value="KYG61068.1"/>
    <property type="molecule type" value="Genomic_DNA"/>
</dbReference>
<name>A0A150WE44_BDEBC</name>
<dbReference type="CDD" id="cd07820">
    <property type="entry name" value="SRPBCC_3"/>
    <property type="match status" value="1"/>
</dbReference>
<evidence type="ECO:0000259" key="2">
    <source>
        <dbReference type="Pfam" id="PF01370"/>
    </source>
</evidence>
<dbReference type="Gene3D" id="3.40.50.720">
    <property type="entry name" value="NAD(P)-binding Rossmann-like Domain"/>
    <property type="match status" value="1"/>
</dbReference>
<evidence type="ECO:0000313" key="5">
    <source>
        <dbReference type="Proteomes" id="UP000075391"/>
    </source>
</evidence>
<dbReference type="InterPro" id="IPR001509">
    <property type="entry name" value="Epimerase_deHydtase"/>
</dbReference>
<dbReference type="InterPro" id="IPR036291">
    <property type="entry name" value="NAD(P)-bd_dom_sf"/>
</dbReference>
<dbReference type="AlphaFoldDB" id="A0A150WE44"/>
<sequence>MRILMTGATGLIGKELGKVLAEKGHEIVVISRSLSKARENLPFPCEVVVGDLMDGPVKDAKLLHVDTVINLMGEPVVEGRWSEEKKRKIYNSRVQGTRHLIQSIPESTRTFISSSAIGYYGDCGDEVLREEHAAGNDFLARVTLAWEAESEKAPGRKVFIRTGIVLSQQGGALEQMMFPFRAGVGGILGSGRHYMSWIHLQDIVGLYVFALENTQVNGPLNGVAPVPVTNRELSEVLASKLGKKLGPPVPSAALKVLFGEVATVMLSSMRGSTEKSEALGYEFQYRTVDQALEEICEPFRSGEDIFYSEQFLPDPPEKIFHFFQDAYNLEQITPPTLNFHIENISTPEVRQGTLIDYKLKIRGVPVKWRTEIDEWQPPHRFVDKQLQGPYRMWHHTHQFRPFCGGTLMIDRVRYRLPLGHLGWLVAGKWIRKDVENIFAFRKRFISTLEIPKKG</sequence>
<dbReference type="SUPFAM" id="SSF55961">
    <property type="entry name" value="Bet v1-like"/>
    <property type="match status" value="1"/>
</dbReference>
<feature type="domain" description="DUF1731" evidence="3">
    <location>
        <begin position="249"/>
        <end position="295"/>
    </location>
</feature>
<comment type="caution">
    <text evidence="4">The sequence shown here is derived from an EMBL/GenBank/DDBJ whole genome shotgun (WGS) entry which is preliminary data.</text>
</comment>
<dbReference type="Pfam" id="PF08338">
    <property type="entry name" value="DUF1731"/>
    <property type="match status" value="1"/>
</dbReference>
<evidence type="ECO:0000259" key="3">
    <source>
        <dbReference type="Pfam" id="PF08338"/>
    </source>
</evidence>
<dbReference type="GO" id="GO:0051301">
    <property type="term" value="P:cell division"/>
    <property type="evidence" value="ECO:0007669"/>
    <property type="project" value="UniProtKB-KW"/>
</dbReference>
<organism evidence="4 5">
    <name type="scientific">Bdellovibrio bacteriovorus</name>
    <dbReference type="NCBI Taxonomy" id="959"/>
    <lineage>
        <taxon>Bacteria</taxon>
        <taxon>Pseudomonadati</taxon>
        <taxon>Bdellovibrionota</taxon>
        <taxon>Bdellovibrionia</taxon>
        <taxon>Bdellovibrionales</taxon>
        <taxon>Pseudobdellovibrionaceae</taxon>
        <taxon>Bdellovibrio</taxon>
    </lineage>
</organism>
<dbReference type="PANTHER" id="PTHR11092">
    <property type="entry name" value="SUGAR NUCLEOTIDE EPIMERASE RELATED"/>
    <property type="match status" value="1"/>
</dbReference>